<sequence>MRIGELAARTGVSVRALRYYEQQNLLTATRGSSSHRRYPESAAERVQLIQQLYRAGLTSKTIVDLLPRVVDGRATPALLEQLTAEREQIDQRITDLVRTRDRLDAVIANATNNMLTGTVCRDDGAPGERRTAGR</sequence>
<dbReference type="PANTHER" id="PTHR30204:SF97">
    <property type="entry name" value="MERR FAMILY REGULATORY PROTEIN"/>
    <property type="match status" value="1"/>
</dbReference>
<evidence type="ECO:0000256" key="1">
    <source>
        <dbReference type="ARBA" id="ARBA00023125"/>
    </source>
</evidence>
<reference evidence="3 4" key="1">
    <citation type="submission" date="2021-01" db="EMBL/GenBank/DDBJ databases">
        <title>Whole genome shotgun sequence of Actinoplanes deccanensis NBRC 13994.</title>
        <authorList>
            <person name="Komaki H."/>
            <person name="Tamura T."/>
        </authorList>
    </citation>
    <scope>NUCLEOTIDE SEQUENCE [LARGE SCALE GENOMIC DNA]</scope>
    <source>
        <strain evidence="3 4">NBRC 13994</strain>
    </source>
</reference>
<dbReference type="Gene3D" id="1.10.1660.10">
    <property type="match status" value="1"/>
</dbReference>
<dbReference type="PROSITE" id="PS50937">
    <property type="entry name" value="HTH_MERR_2"/>
    <property type="match status" value="1"/>
</dbReference>
<dbReference type="InterPro" id="IPR000551">
    <property type="entry name" value="MerR-type_HTH_dom"/>
</dbReference>
<keyword evidence="1" id="KW-0238">DNA-binding</keyword>
<dbReference type="InterPro" id="IPR047057">
    <property type="entry name" value="MerR_fam"/>
</dbReference>
<feature type="domain" description="HTH merR-type" evidence="2">
    <location>
        <begin position="1"/>
        <end position="68"/>
    </location>
</feature>
<dbReference type="EMBL" id="BOMI01000077">
    <property type="protein sequence ID" value="GID75394.1"/>
    <property type="molecule type" value="Genomic_DNA"/>
</dbReference>
<dbReference type="InterPro" id="IPR009061">
    <property type="entry name" value="DNA-bd_dom_put_sf"/>
</dbReference>
<proteinExistence type="predicted"/>
<dbReference type="PROSITE" id="PS00552">
    <property type="entry name" value="HTH_MERR_1"/>
    <property type="match status" value="1"/>
</dbReference>
<evidence type="ECO:0000313" key="3">
    <source>
        <dbReference type="EMBL" id="GID75394.1"/>
    </source>
</evidence>
<keyword evidence="4" id="KW-1185">Reference proteome</keyword>
<protein>
    <submittedName>
        <fullName evidence="3">MerR family transcriptional regulator</fullName>
    </submittedName>
</protein>
<evidence type="ECO:0000313" key="4">
    <source>
        <dbReference type="Proteomes" id="UP000609879"/>
    </source>
</evidence>
<dbReference type="RefSeq" id="WP_203765686.1">
    <property type="nucleotide sequence ID" value="NZ_BAAABO010000019.1"/>
</dbReference>
<gene>
    <name evidence="3" type="ORF">Ade02nite_40350</name>
</gene>
<comment type="caution">
    <text evidence="3">The sequence shown here is derived from an EMBL/GenBank/DDBJ whole genome shotgun (WGS) entry which is preliminary data.</text>
</comment>
<dbReference type="Pfam" id="PF13411">
    <property type="entry name" value="MerR_1"/>
    <property type="match status" value="1"/>
</dbReference>
<dbReference type="Proteomes" id="UP000609879">
    <property type="component" value="Unassembled WGS sequence"/>
</dbReference>
<dbReference type="CDD" id="cd01282">
    <property type="entry name" value="HTH_MerR-like_sg3"/>
    <property type="match status" value="1"/>
</dbReference>
<dbReference type="SMART" id="SM00422">
    <property type="entry name" value="HTH_MERR"/>
    <property type="match status" value="1"/>
</dbReference>
<dbReference type="SUPFAM" id="SSF46955">
    <property type="entry name" value="Putative DNA-binding domain"/>
    <property type="match status" value="1"/>
</dbReference>
<dbReference type="PRINTS" id="PR00040">
    <property type="entry name" value="HTHMERR"/>
</dbReference>
<accession>A0ABQ3Y5X6</accession>
<evidence type="ECO:0000259" key="2">
    <source>
        <dbReference type="PROSITE" id="PS50937"/>
    </source>
</evidence>
<name>A0ABQ3Y5X6_9ACTN</name>
<dbReference type="PANTHER" id="PTHR30204">
    <property type="entry name" value="REDOX-CYCLING DRUG-SENSING TRANSCRIPTIONAL ACTIVATOR SOXR"/>
    <property type="match status" value="1"/>
</dbReference>
<organism evidence="3 4">
    <name type="scientific">Paractinoplanes deccanensis</name>
    <dbReference type="NCBI Taxonomy" id="113561"/>
    <lineage>
        <taxon>Bacteria</taxon>
        <taxon>Bacillati</taxon>
        <taxon>Actinomycetota</taxon>
        <taxon>Actinomycetes</taxon>
        <taxon>Micromonosporales</taxon>
        <taxon>Micromonosporaceae</taxon>
        <taxon>Paractinoplanes</taxon>
    </lineage>
</organism>